<accession>E7QR84</accession>
<dbReference type="PATRIC" id="fig|797209.4.peg.1299"/>
<dbReference type="Proteomes" id="UP000003751">
    <property type="component" value="Unassembled WGS sequence"/>
</dbReference>
<protein>
    <recommendedName>
        <fullName evidence="5">CHAT domain-containing protein</fullName>
    </recommendedName>
</protein>
<sequence>MEFETLTRRTGLEISDPIENTRFELYVPAPITPVQTRTGRFYFPVDAAVGFETASVEIPKLVSPLVWTQSGELVADSTRIDGNEFPAGDYLLELNSTSMKLYLAFESGFRLERGETAVTVRCEGTTRIRVGARSLHEHPAGTITVTDEVRDVMRAVSLFGSALKTLSPERSFPTLRGHPPLIERGETFSVPGEIEPPETDVTLVLPPERTRVYTASSLAYYLGAEIIAGDEPRLIAGNFEQSLDGPDGYEATVNSILRRTFFFDCLARTEGFYDVELYERKRVESRMDVDLESLYDAPLADRVERALSLPFERVESVAMDWNLTTDIVPTKANVEALPFVAYDLSFCRTPSNPTERNVTEPPKAFDDFARNASDWRWDDDDFFQVASAPTAEHAWIGNGYPLGVNKLTLESLYRRLDRPDPDDSTLTVHVVCNDETMEDEKDVAEQYGVRDFVESNVSVHHQLAGDELSELLSLPSDFVHFIGHVDSDGFRCPDGHLDAESLSSVETNAFLLNACRSYEQGTALIEKGSQGGVVTMSPVLNSAATRVGKALARLLNAGFPLRVALEIARTQLVDRHRYLVVGDGALTLCQSESGQPIRLDVEPNGDGYVVTPVAYPTQTYGLGTVLSPMFDEQRYIGSGTVRAFELSADELDAALGAEVMPVEANGTLHWSDELSTSDL</sequence>
<reference evidence="2" key="2">
    <citation type="submission" date="2016-11" db="EMBL/GenBank/DDBJ databases">
        <authorList>
            <person name="Jaros S."/>
            <person name="Januszkiewicz K."/>
            <person name="Wedrychowicz H."/>
        </authorList>
    </citation>
    <scope>NUCLEOTIDE SEQUENCE [LARGE SCALE GENOMIC DNA]</scope>
    <source>
        <strain evidence="2">DX253</strain>
    </source>
</reference>
<evidence type="ECO:0000313" key="2">
    <source>
        <dbReference type="EMBL" id="SHL17348.1"/>
    </source>
</evidence>
<dbReference type="EMBL" id="AEMG01000005">
    <property type="protein sequence ID" value="EFW92992.1"/>
    <property type="molecule type" value="Genomic_DNA"/>
</dbReference>
<gene>
    <name evidence="2" type="ORF">SAMN05444342_3129</name>
    <name evidence="1" type="ORF">ZOD2009_06534</name>
</gene>
<proteinExistence type="predicted"/>
<evidence type="ECO:0000313" key="4">
    <source>
        <dbReference type="Proteomes" id="UP000184203"/>
    </source>
</evidence>
<evidence type="ECO:0008006" key="5">
    <source>
        <dbReference type="Google" id="ProtNLM"/>
    </source>
</evidence>
<dbReference type="OrthoDB" id="269729at2157"/>
<dbReference type="Proteomes" id="UP000184203">
    <property type="component" value="Unassembled WGS sequence"/>
</dbReference>
<evidence type="ECO:0000313" key="3">
    <source>
        <dbReference type="Proteomes" id="UP000003751"/>
    </source>
</evidence>
<reference evidence="4" key="3">
    <citation type="submission" date="2016-11" db="EMBL/GenBank/DDBJ databases">
        <authorList>
            <person name="Varghese N."/>
            <person name="Submissions S."/>
        </authorList>
    </citation>
    <scope>NUCLEOTIDE SEQUENCE [LARGE SCALE GENOMIC DNA]</scope>
    <source>
        <strain evidence="4">DX253</strain>
    </source>
</reference>
<keyword evidence="4" id="KW-1185">Reference proteome</keyword>
<organism evidence="1 3">
    <name type="scientific">Haladaptatus paucihalophilus DX253</name>
    <dbReference type="NCBI Taxonomy" id="797209"/>
    <lineage>
        <taxon>Archaea</taxon>
        <taxon>Methanobacteriati</taxon>
        <taxon>Methanobacteriota</taxon>
        <taxon>Stenosarchaea group</taxon>
        <taxon>Halobacteria</taxon>
        <taxon>Halobacteriales</taxon>
        <taxon>Haladaptataceae</taxon>
        <taxon>Haladaptatus</taxon>
    </lineage>
</organism>
<name>E7QR84_HALPU</name>
<dbReference type="STRING" id="797209.GCA_000376445_03893"/>
<dbReference type="eggNOG" id="arCOG06229">
    <property type="taxonomic scope" value="Archaea"/>
</dbReference>
<dbReference type="AlphaFoldDB" id="E7QR84"/>
<dbReference type="RefSeq" id="WP_007978155.1">
    <property type="nucleotide sequence ID" value="NZ_AEMG01000005.1"/>
</dbReference>
<evidence type="ECO:0000313" key="1">
    <source>
        <dbReference type="EMBL" id="EFW92992.1"/>
    </source>
</evidence>
<dbReference type="EMBL" id="FRAN01000005">
    <property type="protein sequence ID" value="SHL17348.1"/>
    <property type="molecule type" value="Genomic_DNA"/>
</dbReference>
<reference evidence="1 3" key="1">
    <citation type="journal article" date="2014" name="ISME J.">
        <title>Trehalose/2-sulfotrehalose biosynthesis and glycine-betaine uptake are widely spread mechanisms for osmoadaptation in the Halobacteriales.</title>
        <authorList>
            <person name="Youssef N.H."/>
            <person name="Savage-Ashlock K.N."/>
            <person name="McCully A.L."/>
            <person name="Luedtke B."/>
            <person name="Shaw E.I."/>
            <person name="Hoff W.D."/>
            <person name="Elshahed M.S."/>
        </authorList>
    </citation>
    <scope>NUCLEOTIDE SEQUENCE [LARGE SCALE GENOMIC DNA]</scope>
    <source>
        <strain evidence="1 3">DX253</strain>
    </source>
</reference>